<dbReference type="Proteomes" id="UP000188174">
    <property type="component" value="Plasmid unnamed1"/>
</dbReference>
<feature type="transmembrane region" description="Helical" evidence="1">
    <location>
        <begin position="101"/>
        <end position="125"/>
    </location>
</feature>
<evidence type="ECO:0000313" key="4">
    <source>
        <dbReference type="Proteomes" id="UP000188174"/>
    </source>
</evidence>
<feature type="domain" description="Glycosyltransferase RgtA/B/C/D-like" evidence="2">
    <location>
        <begin position="81"/>
        <end position="247"/>
    </location>
</feature>
<keyword evidence="1" id="KW-0812">Transmembrane</keyword>
<gene>
    <name evidence="3" type="ORF">B0E33_28740</name>
</gene>
<feature type="transmembrane region" description="Helical" evidence="1">
    <location>
        <begin position="186"/>
        <end position="219"/>
    </location>
</feature>
<feature type="transmembrane region" description="Helical" evidence="1">
    <location>
        <begin position="25"/>
        <end position="46"/>
    </location>
</feature>
<accession>A0ABN4X0X4</accession>
<keyword evidence="4" id="KW-1185">Reference proteome</keyword>
<dbReference type="EMBL" id="CP019631">
    <property type="protein sequence ID" value="AQQ07806.1"/>
    <property type="molecule type" value="Genomic_DNA"/>
</dbReference>
<evidence type="ECO:0000313" key="3">
    <source>
        <dbReference type="EMBL" id="AQQ07806.1"/>
    </source>
</evidence>
<name>A0ABN4X0X4_9HYPH</name>
<feature type="transmembrane region" description="Helical" evidence="1">
    <location>
        <begin position="155"/>
        <end position="174"/>
    </location>
</feature>
<keyword evidence="1" id="KW-0472">Membrane</keyword>
<dbReference type="InterPro" id="IPR038731">
    <property type="entry name" value="RgtA/B/C-like"/>
</dbReference>
<sequence>MSVLQSNQLAAAVDQASHVGHRQKWLRLAVSVASVAGVALLLGALYGRLMTFGLRRDEMMFVPPAQYMPDWQLYQDVFFNHVPNVAWFFHSMHIVFGDQGLLGAARIGVFLLWVLLILAIVWTTLRISRSWLLALFSAVAILAADPLLGQAGMAATNNLLPLPFALLGLGLFVVETMEQRPRSSLIFVAGMCLSLAAGSKVSAVVFIPPVALAAFLLPARISLRTRLTGTVLPLAAGGLVGALPVFWYLLDDPQLFLAHVLSFHTGPHIAYWTANAASEPGLAMGLGGKLQLAFGAWLAGGSLILATVLVYLFWMSLRAGHKGERQDGKCLGQIVVVLAVTALAAVLSFVPTPGFPQYYIQPLVCLPILGALLYRQIGTQDRQQVVPVLCASMFVMLVITLPRLMPGLASLAKPDDFTSARLVRGGQELQQALASHNVPEGPVATFMPLYPMEAGLDIYPEFASGQFAYRIAPYTDAELAAFYRMVGADGLGDLFGKQPPAAILVGYDPDLEAPMLEYVRANNYLEVPVAELSNRYGEGRLFVRTTGGQD</sequence>
<feature type="transmembrane region" description="Helical" evidence="1">
    <location>
        <begin position="386"/>
        <end position="405"/>
    </location>
</feature>
<evidence type="ECO:0000256" key="1">
    <source>
        <dbReference type="SAM" id="Phobius"/>
    </source>
</evidence>
<feature type="transmembrane region" description="Helical" evidence="1">
    <location>
        <begin position="334"/>
        <end position="352"/>
    </location>
</feature>
<evidence type="ECO:0000259" key="2">
    <source>
        <dbReference type="Pfam" id="PF13231"/>
    </source>
</evidence>
<feature type="transmembrane region" description="Helical" evidence="1">
    <location>
        <begin position="131"/>
        <end position="148"/>
    </location>
</feature>
<reference evidence="3 4" key="1">
    <citation type="submission" date="2017-02" db="EMBL/GenBank/DDBJ databases">
        <authorList>
            <person name="Jeong S."/>
        </authorList>
    </citation>
    <scope>NUCLEOTIDE SEQUENCE [LARGE SCALE GENOMIC DNA]</scope>
    <source>
        <strain evidence="3 4">RMAR6-6</strain>
        <plasmid evidence="3 4">unnamed1</plasmid>
    </source>
</reference>
<feature type="transmembrane region" description="Helical" evidence="1">
    <location>
        <begin position="294"/>
        <end position="314"/>
    </location>
</feature>
<protein>
    <recommendedName>
        <fullName evidence="2">Glycosyltransferase RgtA/B/C/D-like domain-containing protein</fullName>
    </recommendedName>
</protein>
<feature type="transmembrane region" description="Helical" evidence="1">
    <location>
        <begin position="358"/>
        <end position="374"/>
    </location>
</feature>
<organism evidence="3 4">
    <name type="scientific">Roseibium algicola</name>
    <dbReference type="NCBI Taxonomy" id="2857014"/>
    <lineage>
        <taxon>Bacteria</taxon>
        <taxon>Pseudomonadati</taxon>
        <taxon>Pseudomonadota</taxon>
        <taxon>Alphaproteobacteria</taxon>
        <taxon>Hyphomicrobiales</taxon>
        <taxon>Stappiaceae</taxon>
        <taxon>Roseibium</taxon>
    </lineage>
</organism>
<proteinExistence type="predicted"/>
<geneLocation type="plasmid" evidence="3 4">
    <name>unnamed1</name>
</geneLocation>
<keyword evidence="1" id="KW-1133">Transmembrane helix</keyword>
<feature type="transmembrane region" description="Helical" evidence="1">
    <location>
        <begin position="231"/>
        <end position="250"/>
    </location>
</feature>
<keyword evidence="3" id="KW-0614">Plasmid</keyword>
<dbReference type="Pfam" id="PF13231">
    <property type="entry name" value="PMT_2"/>
    <property type="match status" value="1"/>
</dbReference>
<dbReference type="RefSeq" id="WP_077293929.1">
    <property type="nucleotide sequence ID" value="NZ_CP019631.1"/>
</dbReference>